<organism evidence="3 4">
    <name type="scientific">Geopseudomonas guangdongensis</name>
    <dbReference type="NCBI Taxonomy" id="1245526"/>
    <lineage>
        <taxon>Bacteria</taxon>
        <taxon>Pseudomonadati</taxon>
        <taxon>Pseudomonadota</taxon>
        <taxon>Gammaproteobacteria</taxon>
        <taxon>Pseudomonadales</taxon>
        <taxon>Pseudomonadaceae</taxon>
        <taxon>Geopseudomonas</taxon>
    </lineage>
</organism>
<evidence type="ECO:0008006" key="5">
    <source>
        <dbReference type="Google" id="ProtNLM"/>
    </source>
</evidence>
<sequence length="253" mass="31941">MRRLAVGVLLALLLPLAACSISAGDRDYRGYRYDSGHRGHYPPPHEGRWRWDDDVRAYVSLGYPSVYYGPDRHYLRWHDNRWVRSSHWRGPWRAVDYRQVPAPLIHRHRPDARWHHDGRRDYREQWRQPHEGNWQRDRHDGHADWQRREFERQQLERRQFERQRAREEAARREHERRMESLHERQRWQREHEAQQRRYEAQERRAAERRERQEQWRQQRREETAQRHERREHQERHAERRQDWRRGEGGHRDD</sequence>
<dbReference type="OrthoDB" id="7033226at2"/>
<feature type="signal peptide" evidence="2">
    <location>
        <begin position="1"/>
        <end position="23"/>
    </location>
</feature>
<evidence type="ECO:0000256" key="2">
    <source>
        <dbReference type="SAM" id="SignalP"/>
    </source>
</evidence>
<evidence type="ECO:0000256" key="1">
    <source>
        <dbReference type="SAM" id="MobiDB-lite"/>
    </source>
</evidence>
<evidence type="ECO:0000313" key="3">
    <source>
        <dbReference type="EMBL" id="SDU24004.1"/>
    </source>
</evidence>
<feature type="region of interest" description="Disordered" evidence="1">
    <location>
        <begin position="169"/>
        <end position="253"/>
    </location>
</feature>
<dbReference type="STRING" id="1245526.SAMN05216580_2005"/>
<dbReference type="RefSeq" id="WP_157718988.1">
    <property type="nucleotide sequence ID" value="NZ_LT629780.1"/>
</dbReference>
<proteinExistence type="predicted"/>
<gene>
    <name evidence="3" type="ORF">SAMN05216580_2005</name>
</gene>
<evidence type="ECO:0000313" key="4">
    <source>
        <dbReference type="Proteomes" id="UP000243063"/>
    </source>
</evidence>
<keyword evidence="2" id="KW-0732">Signal</keyword>
<keyword evidence="4" id="KW-1185">Reference proteome</keyword>
<dbReference type="AlphaFoldDB" id="A0A1H2GWN2"/>
<dbReference type="EMBL" id="LT629780">
    <property type="protein sequence ID" value="SDU24004.1"/>
    <property type="molecule type" value="Genomic_DNA"/>
</dbReference>
<dbReference type="Proteomes" id="UP000243063">
    <property type="component" value="Chromosome I"/>
</dbReference>
<accession>A0A1H2GWN2</accession>
<protein>
    <recommendedName>
        <fullName evidence="5">YXWGXW repeat-containing protein</fullName>
    </recommendedName>
</protein>
<reference evidence="4" key="1">
    <citation type="submission" date="2016-10" db="EMBL/GenBank/DDBJ databases">
        <authorList>
            <person name="Varghese N."/>
            <person name="Submissions S."/>
        </authorList>
    </citation>
    <scope>NUCLEOTIDE SEQUENCE [LARGE SCALE GENOMIC DNA]</scope>
    <source>
        <strain evidence="4">CCTCC 2012022</strain>
    </source>
</reference>
<name>A0A1H2GWN2_9GAMM</name>
<feature type="chain" id="PRO_5009275195" description="YXWGXW repeat-containing protein" evidence="2">
    <location>
        <begin position="24"/>
        <end position="253"/>
    </location>
</feature>